<dbReference type="GO" id="GO:0046872">
    <property type="term" value="F:metal ion binding"/>
    <property type="evidence" value="ECO:0007669"/>
    <property type="project" value="UniProtKB-KW"/>
</dbReference>
<evidence type="ECO:0000256" key="2">
    <source>
        <dbReference type="ARBA" id="ARBA00001946"/>
    </source>
</evidence>
<dbReference type="GO" id="GO:0004527">
    <property type="term" value="F:exonuclease activity"/>
    <property type="evidence" value="ECO:0007669"/>
    <property type="project" value="UniProtKB-KW"/>
</dbReference>
<keyword evidence="3" id="KW-0540">Nuclease</keyword>
<comment type="cofactor">
    <cofactor evidence="2">
        <name>Mg(2+)</name>
        <dbReference type="ChEBI" id="CHEBI:18420"/>
    </cofactor>
</comment>
<evidence type="ECO:0000256" key="5">
    <source>
        <dbReference type="ARBA" id="ARBA00022763"/>
    </source>
</evidence>
<keyword evidence="4" id="KW-0479">Metal-binding</keyword>
<keyword evidence="7" id="KW-0460">Magnesium</keyword>
<keyword evidence="9" id="KW-0472">Membrane</keyword>
<keyword evidence="8" id="KW-0234">DNA repair</keyword>
<evidence type="ECO:0000256" key="7">
    <source>
        <dbReference type="ARBA" id="ARBA00022842"/>
    </source>
</evidence>
<keyword evidence="5" id="KW-0227">DNA damage</keyword>
<reference evidence="12" key="1">
    <citation type="submission" date="2016-12" db="EMBL/GenBank/DDBJ databases">
        <authorList>
            <person name="Varghese N."/>
            <person name="Submissions S."/>
        </authorList>
    </citation>
    <scope>NUCLEOTIDE SEQUENCE [LARGE SCALE GENOMIC DNA]</scope>
    <source>
        <strain evidence="12">DSM 18830</strain>
    </source>
</reference>
<feature type="transmembrane region" description="Helical" evidence="9">
    <location>
        <begin position="38"/>
        <end position="60"/>
    </location>
</feature>
<proteinExistence type="predicted"/>
<feature type="transmembrane region" description="Helical" evidence="9">
    <location>
        <begin position="12"/>
        <end position="32"/>
    </location>
</feature>
<evidence type="ECO:0000259" key="10">
    <source>
        <dbReference type="Pfam" id="PF03372"/>
    </source>
</evidence>
<protein>
    <submittedName>
        <fullName evidence="11">Metal-dependent hydrolase, endonuclease/exonuclease/phosphatase family</fullName>
    </submittedName>
</protein>
<dbReference type="PANTHER" id="PTHR15822">
    <property type="entry name" value="TRAF AND TNF RECEPTOR-ASSOCIATED PROTEIN"/>
    <property type="match status" value="1"/>
</dbReference>
<dbReference type="CDD" id="cd09084">
    <property type="entry name" value="EEP-2"/>
    <property type="match status" value="1"/>
</dbReference>
<gene>
    <name evidence="11" type="ORF">SAMN05443547_0155</name>
</gene>
<dbReference type="EMBL" id="FRYK01000001">
    <property type="protein sequence ID" value="SHO71843.1"/>
    <property type="molecule type" value="Genomic_DNA"/>
</dbReference>
<dbReference type="STRING" id="416016.SAMN05443547_0155"/>
<feature type="domain" description="Endonuclease/exonuclease/phosphatase" evidence="10">
    <location>
        <begin position="103"/>
        <end position="332"/>
    </location>
</feature>
<accession>A0A1M7ZSQ8</accession>
<dbReference type="PANTHER" id="PTHR15822:SF4">
    <property type="entry name" value="TYROSYL-DNA PHOSPHODIESTERASE 2"/>
    <property type="match status" value="1"/>
</dbReference>
<dbReference type="Proteomes" id="UP000184611">
    <property type="component" value="Unassembled WGS sequence"/>
</dbReference>
<name>A0A1M7ZSQ8_9FLAO</name>
<dbReference type="InterPro" id="IPR051547">
    <property type="entry name" value="TDP2-like"/>
</dbReference>
<dbReference type="GO" id="GO:0004519">
    <property type="term" value="F:endonuclease activity"/>
    <property type="evidence" value="ECO:0007669"/>
    <property type="project" value="UniProtKB-KW"/>
</dbReference>
<dbReference type="AlphaFoldDB" id="A0A1M7ZSQ8"/>
<dbReference type="OrthoDB" id="635146at2"/>
<evidence type="ECO:0000313" key="11">
    <source>
        <dbReference type="EMBL" id="SHO71843.1"/>
    </source>
</evidence>
<evidence type="ECO:0000256" key="1">
    <source>
        <dbReference type="ARBA" id="ARBA00001936"/>
    </source>
</evidence>
<dbReference type="Gene3D" id="3.60.10.10">
    <property type="entry name" value="Endonuclease/exonuclease/phosphatase"/>
    <property type="match status" value="1"/>
</dbReference>
<evidence type="ECO:0000256" key="8">
    <source>
        <dbReference type="ARBA" id="ARBA00023204"/>
    </source>
</evidence>
<keyword evidence="6 11" id="KW-0378">Hydrolase</keyword>
<evidence type="ECO:0000256" key="9">
    <source>
        <dbReference type="SAM" id="Phobius"/>
    </source>
</evidence>
<keyword evidence="9" id="KW-0812">Transmembrane</keyword>
<dbReference type="SUPFAM" id="SSF56219">
    <property type="entry name" value="DNase I-like"/>
    <property type="match status" value="1"/>
</dbReference>
<keyword evidence="11" id="KW-0255">Endonuclease</keyword>
<keyword evidence="11" id="KW-0269">Exonuclease</keyword>
<organism evidence="11 12">
    <name type="scientific">Flavobacterium cucumis</name>
    <dbReference type="NCBI Taxonomy" id="416016"/>
    <lineage>
        <taxon>Bacteria</taxon>
        <taxon>Pseudomonadati</taxon>
        <taxon>Bacteroidota</taxon>
        <taxon>Flavobacteriia</taxon>
        <taxon>Flavobacteriales</taxon>
        <taxon>Flavobacteriaceae</taxon>
        <taxon>Flavobacterium</taxon>
    </lineage>
</organism>
<keyword evidence="9" id="KW-1133">Transmembrane helix</keyword>
<dbReference type="InterPro" id="IPR005135">
    <property type="entry name" value="Endo/exonuclease/phosphatase"/>
</dbReference>
<evidence type="ECO:0000313" key="12">
    <source>
        <dbReference type="Proteomes" id="UP000184611"/>
    </source>
</evidence>
<feature type="transmembrane region" description="Helical" evidence="9">
    <location>
        <begin position="67"/>
        <end position="86"/>
    </location>
</feature>
<evidence type="ECO:0000256" key="6">
    <source>
        <dbReference type="ARBA" id="ARBA00022801"/>
    </source>
</evidence>
<dbReference type="Pfam" id="PF03372">
    <property type="entry name" value="Exo_endo_phos"/>
    <property type="match status" value="1"/>
</dbReference>
<keyword evidence="12" id="KW-1185">Reference proteome</keyword>
<dbReference type="InterPro" id="IPR036691">
    <property type="entry name" value="Endo/exonu/phosph_ase_sf"/>
</dbReference>
<sequence>MREQTWLSKIMFFFNIVLTVLTFLAYLLPFLAPKAFPFLSVLTLILPLFLILNFFFFIYWLLQFKRYMLLSGLVLLLGITFINRFYKFSETNLPKEESDFTLMSYNVRLFNLYEWLPKADVPEQISKLIDEKNPDILCLQEFSPNERVNTSMFPHSFVKLYGGKNKYGQAIYSNFKIINKGEIQFPNSSNNVIFVDLLKNQDTLRVYSMHLQSIKISTDIHEKLDEEKSKFIFKRISEAFAIQQQQAEMIKAHFDTCDYPKIICGDLNNSAFSYVYRTIKGDMKDAFEDAGTGFGKSYNFKYYPARIDYVFVEKSIEVKQFKTFDTFFQSDHFPQTTRLNLIEKAEK</sequence>
<dbReference type="RefSeq" id="WP_073580506.1">
    <property type="nucleotide sequence ID" value="NZ_CBCSEA010000003.1"/>
</dbReference>
<evidence type="ECO:0000256" key="4">
    <source>
        <dbReference type="ARBA" id="ARBA00022723"/>
    </source>
</evidence>
<evidence type="ECO:0000256" key="3">
    <source>
        <dbReference type="ARBA" id="ARBA00022722"/>
    </source>
</evidence>
<comment type="cofactor">
    <cofactor evidence="1">
        <name>Mn(2+)</name>
        <dbReference type="ChEBI" id="CHEBI:29035"/>
    </cofactor>
</comment>
<dbReference type="GO" id="GO:0006281">
    <property type="term" value="P:DNA repair"/>
    <property type="evidence" value="ECO:0007669"/>
    <property type="project" value="UniProtKB-KW"/>
</dbReference>